<feature type="transmembrane region" description="Helical" evidence="2">
    <location>
        <begin position="44"/>
        <end position="65"/>
    </location>
</feature>
<feature type="domain" description="Histidine kinase" evidence="3">
    <location>
        <begin position="260"/>
        <end position="358"/>
    </location>
</feature>
<feature type="transmembrane region" description="Helical" evidence="2">
    <location>
        <begin position="21"/>
        <end position="38"/>
    </location>
</feature>
<dbReference type="Pfam" id="PF06580">
    <property type="entry name" value="His_kinase"/>
    <property type="match status" value="1"/>
</dbReference>
<dbReference type="GO" id="GO:0016020">
    <property type="term" value="C:membrane"/>
    <property type="evidence" value="ECO:0007669"/>
    <property type="project" value="InterPro"/>
</dbReference>
<sequence>MDKKLKNLIEHKEKLFWTLQILGWIAYCAARTLNAYALGEKPEFIYAVMMGVIGGFWITIALRHIYQFLRRSDPPPLVLLGSVTICIVISSMLFSFIEVWSMNQLYDPDWNMQGLGFLYRTLYDTFVLMAWTGLYFVINNYFQLQQQKEMYLAASAQAHQAQLKMLRYQLNPHFLFNTLNAISTLVLDKQTRDANDMLTKLSAFLRFSLVSQPSQKTTLEEELYALSLYLEIEKIRFQDRLRIVIDVPEEVKTALIPNLLLQPLVENAVKYAINPQLDGGTITIKAFIKNNKLEIILSDNGPGISENKSGRIDQNSSGVGIANTRERLKKLYPENSHFNITSIEGKGVTINISLPCEYNSGETSSGNDSSVQQPYSEVAQ</sequence>
<dbReference type="PANTHER" id="PTHR34220">
    <property type="entry name" value="SENSOR HISTIDINE KINASE YPDA"/>
    <property type="match status" value="1"/>
</dbReference>
<dbReference type="EMBL" id="UOEJ01000177">
    <property type="protein sequence ID" value="VAW03800.1"/>
    <property type="molecule type" value="Genomic_DNA"/>
</dbReference>
<dbReference type="InterPro" id="IPR010559">
    <property type="entry name" value="Sig_transdc_His_kin_internal"/>
</dbReference>
<organism evidence="4">
    <name type="scientific">hydrothermal vent metagenome</name>
    <dbReference type="NCBI Taxonomy" id="652676"/>
    <lineage>
        <taxon>unclassified sequences</taxon>
        <taxon>metagenomes</taxon>
        <taxon>ecological metagenomes</taxon>
    </lineage>
</organism>
<keyword evidence="2" id="KW-0472">Membrane</keyword>
<dbReference type="InterPro" id="IPR036890">
    <property type="entry name" value="HATPase_C_sf"/>
</dbReference>
<name>A0A3B0SHH1_9ZZZZ</name>
<dbReference type="Gene3D" id="3.30.565.10">
    <property type="entry name" value="Histidine kinase-like ATPase, C-terminal domain"/>
    <property type="match status" value="1"/>
</dbReference>
<dbReference type="AlphaFoldDB" id="A0A3B0SHH1"/>
<dbReference type="InterPro" id="IPR005467">
    <property type="entry name" value="His_kinase_dom"/>
</dbReference>
<feature type="transmembrane region" description="Helical" evidence="2">
    <location>
        <begin position="77"/>
        <end position="97"/>
    </location>
</feature>
<dbReference type="PANTHER" id="PTHR34220:SF7">
    <property type="entry name" value="SENSOR HISTIDINE KINASE YPDA"/>
    <property type="match status" value="1"/>
</dbReference>
<dbReference type="GO" id="GO:0000155">
    <property type="term" value="F:phosphorelay sensor kinase activity"/>
    <property type="evidence" value="ECO:0007669"/>
    <property type="project" value="InterPro"/>
</dbReference>
<dbReference type="InterPro" id="IPR003594">
    <property type="entry name" value="HATPase_dom"/>
</dbReference>
<evidence type="ECO:0000256" key="2">
    <source>
        <dbReference type="SAM" id="Phobius"/>
    </source>
</evidence>
<reference evidence="4" key="1">
    <citation type="submission" date="2018-06" db="EMBL/GenBank/DDBJ databases">
        <authorList>
            <person name="Zhirakovskaya E."/>
        </authorList>
    </citation>
    <scope>NUCLEOTIDE SEQUENCE</scope>
</reference>
<accession>A0A3B0SHH1</accession>
<dbReference type="SUPFAM" id="SSF55874">
    <property type="entry name" value="ATPase domain of HSP90 chaperone/DNA topoisomerase II/histidine kinase"/>
    <property type="match status" value="1"/>
</dbReference>
<dbReference type="PROSITE" id="PS50109">
    <property type="entry name" value="HIS_KIN"/>
    <property type="match status" value="1"/>
</dbReference>
<gene>
    <name evidence="4" type="ORF">MNBD_ALPHA01-1042</name>
</gene>
<evidence type="ECO:0000256" key="1">
    <source>
        <dbReference type="SAM" id="MobiDB-lite"/>
    </source>
</evidence>
<keyword evidence="2" id="KW-1133">Transmembrane helix</keyword>
<dbReference type="Pfam" id="PF02518">
    <property type="entry name" value="HATPase_c"/>
    <property type="match status" value="1"/>
</dbReference>
<protein>
    <recommendedName>
        <fullName evidence="3">Histidine kinase domain-containing protein</fullName>
    </recommendedName>
</protein>
<dbReference type="InterPro" id="IPR050640">
    <property type="entry name" value="Bact_2-comp_sensor_kinase"/>
</dbReference>
<feature type="region of interest" description="Disordered" evidence="1">
    <location>
        <begin position="360"/>
        <end position="380"/>
    </location>
</feature>
<keyword evidence="2" id="KW-0812">Transmembrane</keyword>
<feature type="transmembrane region" description="Helical" evidence="2">
    <location>
        <begin position="117"/>
        <end position="138"/>
    </location>
</feature>
<evidence type="ECO:0000259" key="3">
    <source>
        <dbReference type="PROSITE" id="PS50109"/>
    </source>
</evidence>
<evidence type="ECO:0000313" key="4">
    <source>
        <dbReference type="EMBL" id="VAW03800.1"/>
    </source>
</evidence>
<proteinExistence type="predicted"/>